<dbReference type="AlphaFoldDB" id="A0A6N7LXH5"/>
<evidence type="ECO:0000313" key="4">
    <source>
        <dbReference type="Proteomes" id="UP000469421"/>
    </source>
</evidence>
<dbReference type="Proteomes" id="UP000469421">
    <property type="component" value="Unassembled WGS sequence"/>
</dbReference>
<evidence type="ECO:0000256" key="1">
    <source>
        <dbReference type="SAM" id="MobiDB-lite"/>
    </source>
</evidence>
<accession>A0A6N7LXH5</accession>
<keyword evidence="2" id="KW-0732">Signal</keyword>
<feature type="compositionally biased region" description="Polar residues" evidence="1">
    <location>
        <begin position="92"/>
        <end position="115"/>
    </location>
</feature>
<name>A0A6N7LXH5_9GAMM</name>
<proteinExistence type="predicted"/>
<feature type="chain" id="PRO_5027014243" description="Secretin" evidence="2">
    <location>
        <begin position="19"/>
        <end position="257"/>
    </location>
</feature>
<feature type="signal peptide" evidence="2">
    <location>
        <begin position="1"/>
        <end position="18"/>
    </location>
</feature>
<organism evidence="3 4">
    <name type="scientific">Alcanivorax sediminis</name>
    <dbReference type="NCBI Taxonomy" id="2663008"/>
    <lineage>
        <taxon>Bacteria</taxon>
        <taxon>Pseudomonadati</taxon>
        <taxon>Pseudomonadota</taxon>
        <taxon>Gammaproteobacteria</taxon>
        <taxon>Oceanospirillales</taxon>
        <taxon>Alcanivoracaceae</taxon>
        <taxon>Alcanivorax</taxon>
    </lineage>
</organism>
<protein>
    <recommendedName>
        <fullName evidence="5">Secretin</fullName>
    </recommendedName>
</protein>
<gene>
    <name evidence="3" type="ORF">GFN93_11530</name>
</gene>
<sequence>MRRILALLLLAIAVPLWAQDMSLHVISRPDAQALVPVIDPLLPDGATVNAYQGKLIIRTTPQNFNEVQSVLGELNSKPKAVTVFLRRTSNTRGQQSGAGIQVTQRSFYGTNSTHDPASKARIHAEQRQVQRSRQSDYQIRTLSGYPAGINMGTLLALTGGDNSAYLHTLERGIEVTPQVNMDGSVTLQIQQRYDQPGGPGIAHTQHSASTLRLEPGQWQQMGSINTVTQNNQRGIGRYQTARQTVTLPIEVMVQISE</sequence>
<reference evidence="3 4" key="1">
    <citation type="submission" date="2019-10" db="EMBL/GenBank/DDBJ databases">
        <title>Alcanivorax sp.PA15-N-34 draft genome sequence.</title>
        <authorList>
            <person name="Liao X."/>
            <person name="Shao Z."/>
        </authorList>
    </citation>
    <scope>NUCLEOTIDE SEQUENCE [LARGE SCALE GENOMIC DNA]</scope>
    <source>
        <strain evidence="3 4">PA15-N-34</strain>
    </source>
</reference>
<evidence type="ECO:0000256" key="2">
    <source>
        <dbReference type="SAM" id="SignalP"/>
    </source>
</evidence>
<evidence type="ECO:0000313" key="3">
    <source>
        <dbReference type="EMBL" id="MQX53884.1"/>
    </source>
</evidence>
<comment type="caution">
    <text evidence="3">The sequence shown here is derived from an EMBL/GenBank/DDBJ whole genome shotgun (WGS) entry which is preliminary data.</text>
</comment>
<keyword evidence="4" id="KW-1185">Reference proteome</keyword>
<evidence type="ECO:0008006" key="5">
    <source>
        <dbReference type="Google" id="ProtNLM"/>
    </source>
</evidence>
<feature type="region of interest" description="Disordered" evidence="1">
    <location>
        <begin position="92"/>
        <end position="118"/>
    </location>
</feature>
<dbReference type="RefSeq" id="WP_153501227.1">
    <property type="nucleotide sequence ID" value="NZ_WIRE01000001.1"/>
</dbReference>
<dbReference type="EMBL" id="WIRE01000001">
    <property type="protein sequence ID" value="MQX53884.1"/>
    <property type="molecule type" value="Genomic_DNA"/>
</dbReference>